<dbReference type="Pfam" id="PF01568">
    <property type="entry name" value="Molydop_binding"/>
    <property type="match status" value="1"/>
</dbReference>
<dbReference type="SUPFAM" id="SSF50692">
    <property type="entry name" value="ADC-like"/>
    <property type="match status" value="1"/>
</dbReference>
<dbReference type="GO" id="GO:0051536">
    <property type="term" value="F:iron-sulfur cluster binding"/>
    <property type="evidence" value="ECO:0007669"/>
    <property type="project" value="UniProtKB-KW"/>
</dbReference>
<evidence type="ECO:0000256" key="3">
    <source>
        <dbReference type="ARBA" id="ARBA00023004"/>
    </source>
</evidence>
<dbReference type="InterPro" id="IPR009010">
    <property type="entry name" value="Asp_de-COase-like_dom_sf"/>
</dbReference>
<dbReference type="GO" id="GO:0046872">
    <property type="term" value="F:metal ion binding"/>
    <property type="evidence" value="ECO:0007669"/>
    <property type="project" value="UniProtKB-KW"/>
</dbReference>
<organism evidence="5 6">
    <name type="scientific">Gordonibacter pamelaeae</name>
    <dbReference type="NCBI Taxonomy" id="471189"/>
    <lineage>
        <taxon>Bacteria</taxon>
        <taxon>Bacillati</taxon>
        <taxon>Actinomycetota</taxon>
        <taxon>Coriobacteriia</taxon>
        <taxon>Eggerthellales</taxon>
        <taxon>Eggerthellaceae</taxon>
        <taxon>Gordonibacter</taxon>
    </lineage>
</organism>
<evidence type="ECO:0000313" key="6">
    <source>
        <dbReference type="Proteomes" id="UP000254000"/>
    </source>
</evidence>
<dbReference type="CDD" id="cd02781">
    <property type="entry name" value="MopB_CT_Acetylene-hydratase"/>
    <property type="match status" value="1"/>
</dbReference>
<keyword evidence="2" id="KW-0479">Metal-binding</keyword>
<comment type="caution">
    <text evidence="5">The sequence shown here is derived from an EMBL/GenBank/DDBJ whole genome shotgun (WGS) entry which is preliminary data.</text>
</comment>
<dbReference type="Gene3D" id="3.40.228.10">
    <property type="entry name" value="Dimethylsulfoxide Reductase, domain 2"/>
    <property type="match status" value="1"/>
</dbReference>
<evidence type="ECO:0000313" key="5">
    <source>
        <dbReference type="EMBL" id="RDB65143.1"/>
    </source>
</evidence>
<dbReference type="SUPFAM" id="SSF53706">
    <property type="entry name" value="Formate dehydrogenase/DMSO reductase, domains 1-3"/>
    <property type="match status" value="1"/>
</dbReference>
<dbReference type="GO" id="GO:0016491">
    <property type="term" value="F:oxidoreductase activity"/>
    <property type="evidence" value="ECO:0007669"/>
    <property type="project" value="InterPro"/>
</dbReference>
<dbReference type="RefSeq" id="WP_015540506.1">
    <property type="nucleotide sequence ID" value="NZ_CABMMS010000004.1"/>
</dbReference>
<evidence type="ECO:0000256" key="1">
    <source>
        <dbReference type="ARBA" id="ARBA00010312"/>
    </source>
</evidence>
<dbReference type="InterPro" id="IPR006963">
    <property type="entry name" value="Mopterin_OxRdtase_4Fe-4S_dom"/>
</dbReference>
<proteinExistence type="inferred from homology"/>
<keyword evidence="4" id="KW-0411">Iron-sulfur</keyword>
<dbReference type="GeneID" id="78359496"/>
<dbReference type="Proteomes" id="UP000254000">
    <property type="component" value="Unassembled WGS sequence"/>
</dbReference>
<dbReference type="Gene3D" id="2.40.40.20">
    <property type="match status" value="1"/>
</dbReference>
<dbReference type="Gene3D" id="3.40.50.740">
    <property type="match status" value="1"/>
</dbReference>
<dbReference type="PROSITE" id="PS51669">
    <property type="entry name" value="4FE4S_MOW_BIS_MGD"/>
    <property type="match status" value="1"/>
</dbReference>
<keyword evidence="6" id="KW-1185">Reference proteome</keyword>
<dbReference type="EMBL" id="PPTS01000004">
    <property type="protein sequence ID" value="RDB65143.1"/>
    <property type="molecule type" value="Genomic_DNA"/>
</dbReference>
<dbReference type="Gene3D" id="2.20.25.90">
    <property type="entry name" value="ADC-like domains"/>
    <property type="match status" value="1"/>
</dbReference>
<dbReference type="AlphaFoldDB" id="A0A369M049"/>
<keyword evidence="3" id="KW-0408">Iron</keyword>
<dbReference type="Pfam" id="PF00384">
    <property type="entry name" value="Molybdopterin"/>
    <property type="match status" value="1"/>
</dbReference>
<evidence type="ECO:0000256" key="2">
    <source>
        <dbReference type="ARBA" id="ARBA00022723"/>
    </source>
</evidence>
<dbReference type="InterPro" id="IPR006657">
    <property type="entry name" value="MoPterin_dinucl-bd_dom"/>
</dbReference>
<dbReference type="InterPro" id="IPR006656">
    <property type="entry name" value="Mopterin_OxRdtase"/>
</dbReference>
<dbReference type="Pfam" id="PF04879">
    <property type="entry name" value="Molybdop_Fe4S4"/>
    <property type="match status" value="1"/>
</dbReference>
<reference evidence="5 6" key="1">
    <citation type="journal article" date="2018" name="Elife">
        <title>Discovery and characterization of a prevalent human gut bacterial enzyme sufficient for the inactivation of a family of plant toxins.</title>
        <authorList>
            <person name="Koppel N."/>
            <person name="Bisanz J.E."/>
            <person name="Pandelia M.E."/>
            <person name="Turnbaugh P.J."/>
            <person name="Balskus E.P."/>
        </authorList>
    </citation>
    <scope>NUCLEOTIDE SEQUENCE [LARGE SCALE GENOMIC DNA]</scope>
    <source>
        <strain evidence="5 6">3C</strain>
    </source>
</reference>
<dbReference type="PANTHER" id="PTHR43742">
    <property type="entry name" value="TRIMETHYLAMINE-N-OXIDE REDUCTASE"/>
    <property type="match status" value="1"/>
</dbReference>
<sequence length="788" mass="89090">MREEDYKAAEAVRLETLADVNDLGKPWRYEEDGLTVTRTCPWSPPGCHPVGCGLKLYVNDEGRLVKVEGDENHPVTQGRLCPRCIALKDYVYNPARILVPLKRDRADRGKADAWEECSWDEAFGIVKENYERICAEYGPESIIGMSGTGREGGTMSLYPTMVFGTPNYCYMQSGYACYTPRLAAAAYITGTTYAEWDYSGALPGRWDDERYELTECLVIWGKAPLESNPDGFFGHAVVDAMRRGMRIIQIDPRVNWLSARADILLQLRSGTDTALAMAMLDIIIEEDLYDHDFVEYWCYGFDQLAERVRTMPPEKAAEICQVPVEKIYAAARMYATAKPAAILWGLAVDQKTDGMQNSQCIISLQAITGNLDRPGGQLLPGSDAGHNELGFGYKECIPDELFQKMIGMAEYPAYCNMILNSQVDRMLETLETDEPYPIRMGFYMGDNALTNCSMEPKRWRAALLRSLEFCIGIDTFMNASIQATCDLFLPIATVAEREGTVFTHYAPCTVTAGFMHKAIDCGNLPSDMELAYRLGKYLHPERFEKWANEHELVEAFRLGVEEHGEYFDRVSQCVVAQVPIDYYKYEKGLLRPDGQPGFATPTGRVELWSTAYNQFGEDPLPFYIEPEFSPVSKPELAEEYPLVLTTGARTTAFFHSEHRQIPYLRELNPDPIMEINPVTAQRYGVSDGQWVRMWNMFGECFMKARVSEIVDEKTVHAQHGWWFPEEDGSEPNLYGNFRCNINNLLPNGHMGKLGFGAPNKCLICNIEPVSESYDTDMAVVWEKFGKLV</sequence>
<dbReference type="SMART" id="SM00926">
    <property type="entry name" value="Molybdop_Fe4S4"/>
    <property type="match status" value="1"/>
</dbReference>
<dbReference type="PANTHER" id="PTHR43742:SF6">
    <property type="entry name" value="OXIDOREDUCTASE YYAE-RELATED"/>
    <property type="match status" value="1"/>
</dbReference>
<dbReference type="GO" id="GO:0043546">
    <property type="term" value="F:molybdopterin cofactor binding"/>
    <property type="evidence" value="ECO:0007669"/>
    <property type="project" value="InterPro"/>
</dbReference>
<protein>
    <submittedName>
        <fullName evidence="5">Dehydrogenase</fullName>
    </submittedName>
</protein>
<dbReference type="GO" id="GO:0018818">
    <property type="term" value="F:acetylene hydratase activity"/>
    <property type="evidence" value="ECO:0007669"/>
    <property type="project" value="InterPro"/>
</dbReference>
<dbReference type="OrthoDB" id="3169211at2"/>
<name>A0A369M049_9ACTN</name>
<dbReference type="InterPro" id="IPR037949">
    <property type="entry name" value="MopB_CT_Acetylene-hydratase"/>
</dbReference>
<comment type="similarity">
    <text evidence="1">Belongs to the prokaryotic molybdopterin-containing oxidoreductase family.</text>
</comment>
<dbReference type="InterPro" id="IPR050612">
    <property type="entry name" value="Prok_Mopterin_Oxidored"/>
</dbReference>
<accession>A0A369M049</accession>
<evidence type="ECO:0000256" key="4">
    <source>
        <dbReference type="ARBA" id="ARBA00023014"/>
    </source>
</evidence>
<gene>
    <name evidence="5" type="ORF">C1877_07280</name>
</gene>